<reference evidence="3 4" key="1">
    <citation type="submission" date="2013-12" db="EMBL/GenBank/DDBJ databases">
        <title>Draft genome of the parsitic nematode Ancylostoma duodenale.</title>
        <authorList>
            <person name="Mitreva M."/>
        </authorList>
    </citation>
    <scope>NUCLEOTIDE SEQUENCE [LARGE SCALE GENOMIC DNA]</scope>
    <source>
        <strain evidence="3 4">Zhejiang</strain>
    </source>
</reference>
<comment type="similarity">
    <text evidence="1">Belongs to the LTV1 family.</text>
</comment>
<evidence type="ECO:0000256" key="2">
    <source>
        <dbReference type="ARBA" id="ARBA00021561"/>
    </source>
</evidence>
<dbReference type="GO" id="GO:0030688">
    <property type="term" value="C:preribosome, small subunit precursor"/>
    <property type="evidence" value="ECO:0007669"/>
    <property type="project" value="TreeGrafter"/>
</dbReference>
<dbReference type="Pfam" id="PF04180">
    <property type="entry name" value="LTV"/>
    <property type="match status" value="1"/>
</dbReference>
<protein>
    <recommendedName>
        <fullName evidence="2">Protein LTV1 homolog</fullName>
    </recommendedName>
</protein>
<organism evidence="3 4">
    <name type="scientific">Ancylostoma duodenale</name>
    <dbReference type="NCBI Taxonomy" id="51022"/>
    <lineage>
        <taxon>Eukaryota</taxon>
        <taxon>Metazoa</taxon>
        <taxon>Ecdysozoa</taxon>
        <taxon>Nematoda</taxon>
        <taxon>Chromadorea</taxon>
        <taxon>Rhabditida</taxon>
        <taxon>Rhabditina</taxon>
        <taxon>Rhabditomorpha</taxon>
        <taxon>Strongyloidea</taxon>
        <taxon>Ancylostomatidae</taxon>
        <taxon>Ancylostomatinae</taxon>
        <taxon>Ancylostoma</taxon>
    </lineage>
</organism>
<dbReference type="EMBL" id="KN769033">
    <property type="protein sequence ID" value="KIH46534.1"/>
    <property type="molecule type" value="Genomic_DNA"/>
</dbReference>
<dbReference type="PANTHER" id="PTHR21531:SF0">
    <property type="entry name" value="PROTEIN LTV1 HOMOLOG"/>
    <property type="match status" value="1"/>
</dbReference>
<dbReference type="Proteomes" id="UP000054047">
    <property type="component" value="Unassembled WGS sequence"/>
</dbReference>
<dbReference type="OrthoDB" id="5852896at2759"/>
<dbReference type="GO" id="GO:0005634">
    <property type="term" value="C:nucleus"/>
    <property type="evidence" value="ECO:0007669"/>
    <property type="project" value="TreeGrafter"/>
</dbReference>
<evidence type="ECO:0000313" key="4">
    <source>
        <dbReference type="Proteomes" id="UP000054047"/>
    </source>
</evidence>
<proteinExistence type="inferred from homology"/>
<evidence type="ECO:0000313" key="3">
    <source>
        <dbReference type="EMBL" id="KIH46534.1"/>
    </source>
</evidence>
<dbReference type="InterPro" id="IPR007307">
    <property type="entry name" value="Ltv1"/>
</dbReference>
<sequence>MGNRSKRKKANGVLVCGIGKKKAFLDKKNAVHFRLVPKSAAESGPEEGKRYYRMHIFMLIYYFLELVKRSGTRCHCRAHGHWFDIPSLIQKSSILPGRDRTINSVRGFIPTEEHLEEQHKYGIFFDDDYDYMQHLRDVRETGTLQTLEEAAEQEERFILRAPKFPPPMPSALFGETSVAAIAKKEEEEIFDEDVEKALEGNFEGEIEGGLEDDFIALAGGLAEPVPKSQIQHRQPAIHIDSDEE</sequence>
<gene>
    <name evidence="3" type="ORF">ANCDUO_23413</name>
</gene>
<keyword evidence="4" id="KW-1185">Reference proteome</keyword>
<dbReference type="AlphaFoldDB" id="A0A0C2FII5"/>
<evidence type="ECO:0000256" key="1">
    <source>
        <dbReference type="ARBA" id="ARBA00009078"/>
    </source>
</evidence>
<dbReference type="PANTHER" id="PTHR21531">
    <property type="entry name" value="LOW-TEMPERATURE VIABILITY PROTEIN LTV1-RELATED"/>
    <property type="match status" value="1"/>
</dbReference>
<dbReference type="GO" id="GO:0042274">
    <property type="term" value="P:ribosomal small subunit biogenesis"/>
    <property type="evidence" value="ECO:0007669"/>
    <property type="project" value="InterPro"/>
</dbReference>
<dbReference type="GO" id="GO:0000056">
    <property type="term" value="P:ribosomal small subunit export from nucleus"/>
    <property type="evidence" value="ECO:0007669"/>
    <property type="project" value="TreeGrafter"/>
</dbReference>
<dbReference type="GO" id="GO:0005829">
    <property type="term" value="C:cytosol"/>
    <property type="evidence" value="ECO:0007669"/>
    <property type="project" value="TreeGrafter"/>
</dbReference>
<accession>A0A0C2FII5</accession>
<name>A0A0C2FII5_9BILA</name>
<feature type="non-terminal residue" evidence="3">
    <location>
        <position position="244"/>
    </location>
</feature>